<sequence length="247" mass="24500">MAAPQQGKIFNVEEPTGAEQVKFETTAATAQLEAPNATAARAVEKNTEIAHDAAETAAAAARSFGKEFTGEPPSATDKLQSQAKDITNTAASEGKQDVDAATAAGAGYLNQAKAMATNAVQTAQEYINAGAGGATNGTSKSTPSSATGGSAAGIVPQVTAGAAVAFETAKGYAATAQQTVQPHLERTFGAAKQYVDNLTEQGNPNSGTPGTTKPAVPATTAPLESGPHTVGGPYSSTTGSNVGANSS</sequence>
<keyword evidence="3" id="KW-1185">Reference proteome</keyword>
<feature type="compositionally biased region" description="Polar residues" evidence="1">
    <location>
        <begin position="196"/>
        <end position="207"/>
    </location>
</feature>
<feature type="compositionally biased region" description="Polar residues" evidence="1">
    <location>
        <begin position="234"/>
        <end position="247"/>
    </location>
</feature>
<dbReference type="OrthoDB" id="3269666at2759"/>
<dbReference type="AlphaFoldDB" id="A0A8H5LT51"/>
<feature type="compositionally biased region" description="Polar residues" evidence="1">
    <location>
        <begin position="77"/>
        <end position="91"/>
    </location>
</feature>
<feature type="compositionally biased region" description="Low complexity" evidence="1">
    <location>
        <begin position="208"/>
        <end position="222"/>
    </location>
</feature>
<feature type="compositionally biased region" description="Low complexity" evidence="1">
    <location>
        <begin position="136"/>
        <end position="152"/>
    </location>
</feature>
<dbReference type="EMBL" id="JAACJM010000015">
    <property type="protein sequence ID" value="KAF5368451.1"/>
    <property type="molecule type" value="Genomic_DNA"/>
</dbReference>
<name>A0A8H5LT51_9AGAR</name>
<feature type="region of interest" description="Disordered" evidence="1">
    <location>
        <begin position="54"/>
        <end position="97"/>
    </location>
</feature>
<evidence type="ECO:0000256" key="1">
    <source>
        <dbReference type="SAM" id="MobiDB-lite"/>
    </source>
</evidence>
<feature type="region of interest" description="Disordered" evidence="1">
    <location>
        <begin position="130"/>
        <end position="152"/>
    </location>
</feature>
<organism evidence="2 3">
    <name type="scientific">Tetrapyrgos nigripes</name>
    <dbReference type="NCBI Taxonomy" id="182062"/>
    <lineage>
        <taxon>Eukaryota</taxon>
        <taxon>Fungi</taxon>
        <taxon>Dikarya</taxon>
        <taxon>Basidiomycota</taxon>
        <taxon>Agaricomycotina</taxon>
        <taxon>Agaricomycetes</taxon>
        <taxon>Agaricomycetidae</taxon>
        <taxon>Agaricales</taxon>
        <taxon>Marasmiineae</taxon>
        <taxon>Marasmiaceae</taxon>
        <taxon>Tetrapyrgos</taxon>
    </lineage>
</organism>
<dbReference type="Proteomes" id="UP000559256">
    <property type="component" value="Unassembled WGS sequence"/>
</dbReference>
<gene>
    <name evidence="2" type="ORF">D9758_002276</name>
</gene>
<proteinExistence type="predicted"/>
<evidence type="ECO:0000313" key="3">
    <source>
        <dbReference type="Proteomes" id="UP000559256"/>
    </source>
</evidence>
<accession>A0A8H5LT51</accession>
<comment type="caution">
    <text evidence="2">The sequence shown here is derived from an EMBL/GenBank/DDBJ whole genome shotgun (WGS) entry which is preliminary data.</text>
</comment>
<feature type="region of interest" description="Disordered" evidence="1">
    <location>
        <begin position="191"/>
        <end position="247"/>
    </location>
</feature>
<evidence type="ECO:0000313" key="2">
    <source>
        <dbReference type="EMBL" id="KAF5368451.1"/>
    </source>
</evidence>
<protein>
    <submittedName>
        <fullName evidence="2">Uncharacterized protein</fullName>
    </submittedName>
</protein>
<reference evidence="2 3" key="1">
    <citation type="journal article" date="2020" name="ISME J.">
        <title>Uncovering the hidden diversity of litter-decomposition mechanisms in mushroom-forming fungi.</title>
        <authorList>
            <person name="Floudas D."/>
            <person name="Bentzer J."/>
            <person name="Ahren D."/>
            <person name="Johansson T."/>
            <person name="Persson P."/>
            <person name="Tunlid A."/>
        </authorList>
    </citation>
    <scope>NUCLEOTIDE SEQUENCE [LARGE SCALE GENOMIC DNA]</scope>
    <source>
        <strain evidence="2 3">CBS 291.85</strain>
    </source>
</reference>